<evidence type="ECO:0000313" key="1">
    <source>
        <dbReference type="EMBL" id="KAH8004440.1"/>
    </source>
</evidence>
<accession>A0ACB8FFW9</accession>
<dbReference type="EMBL" id="CM037617">
    <property type="protein sequence ID" value="KAH8004440.1"/>
    <property type="molecule type" value="Genomic_DNA"/>
</dbReference>
<gene>
    <name evidence="1" type="ORF">K3G42_011424</name>
</gene>
<reference evidence="1" key="1">
    <citation type="submission" date="2021-08" db="EMBL/GenBank/DDBJ databases">
        <title>The first chromosome-level gecko genome reveals the dynamic sex chromosomes of Neotropical dwarf geckos (Sphaerodactylidae: Sphaerodactylus).</title>
        <authorList>
            <person name="Pinto B.J."/>
            <person name="Keating S.E."/>
            <person name="Gamble T."/>
        </authorList>
    </citation>
    <scope>NUCLEOTIDE SEQUENCE</scope>
    <source>
        <strain evidence="1">TG3544</strain>
    </source>
</reference>
<sequence>MLLGLLSLSVGRHYGAVVRLAADDWLHLWVPLTGASLAAVNLISGYHKSCCGLQYACYAICALKKVMCYFLLWNIGNRQAAPLLYWQVVAMTPAILRIMLPL</sequence>
<evidence type="ECO:0000313" key="2">
    <source>
        <dbReference type="Proteomes" id="UP000827872"/>
    </source>
</evidence>
<name>A0ACB8FFW9_9SAUR</name>
<comment type="caution">
    <text evidence="1">The sequence shown here is derived from an EMBL/GenBank/DDBJ whole genome shotgun (WGS) entry which is preliminary data.</text>
</comment>
<protein>
    <submittedName>
        <fullName evidence="1">Uncharacterized protein</fullName>
    </submittedName>
</protein>
<organism evidence="1 2">
    <name type="scientific">Sphaerodactylus townsendi</name>
    <dbReference type="NCBI Taxonomy" id="933632"/>
    <lineage>
        <taxon>Eukaryota</taxon>
        <taxon>Metazoa</taxon>
        <taxon>Chordata</taxon>
        <taxon>Craniata</taxon>
        <taxon>Vertebrata</taxon>
        <taxon>Euteleostomi</taxon>
        <taxon>Lepidosauria</taxon>
        <taxon>Squamata</taxon>
        <taxon>Bifurcata</taxon>
        <taxon>Gekkota</taxon>
        <taxon>Sphaerodactylidae</taxon>
        <taxon>Sphaerodactylus</taxon>
    </lineage>
</organism>
<dbReference type="Proteomes" id="UP000827872">
    <property type="component" value="Linkage Group LG04"/>
</dbReference>
<keyword evidence="2" id="KW-1185">Reference proteome</keyword>
<proteinExistence type="predicted"/>